<evidence type="ECO:0000256" key="1">
    <source>
        <dbReference type="ARBA" id="ARBA00004141"/>
    </source>
</evidence>
<feature type="transmembrane region" description="Helical" evidence="9">
    <location>
        <begin position="691"/>
        <end position="710"/>
    </location>
</feature>
<evidence type="ECO:0000313" key="13">
    <source>
        <dbReference type="Proteomes" id="UP001497644"/>
    </source>
</evidence>
<gene>
    <name evidence="12" type="ORF">LPLAT_LOCUS5886</name>
</gene>
<feature type="transmembrane region" description="Helical" evidence="9">
    <location>
        <begin position="132"/>
        <end position="150"/>
    </location>
</feature>
<dbReference type="Gene3D" id="3.40.50.300">
    <property type="entry name" value="P-loop containing nucleotide triphosphate hydrolases"/>
    <property type="match status" value="2"/>
</dbReference>
<dbReference type="InterPro" id="IPR011527">
    <property type="entry name" value="ABC1_TM_dom"/>
</dbReference>
<dbReference type="InterPro" id="IPR003593">
    <property type="entry name" value="AAA+_ATPase"/>
</dbReference>
<dbReference type="PROSITE" id="PS50929">
    <property type="entry name" value="ABC_TM1F"/>
    <property type="match status" value="2"/>
</dbReference>
<feature type="domain" description="ABC transporter" evidence="10">
    <location>
        <begin position="1086"/>
        <end position="1315"/>
    </location>
</feature>
<keyword evidence="4" id="KW-0547">Nucleotide-binding</keyword>
<dbReference type="Pfam" id="PF00664">
    <property type="entry name" value="ABC_membrane"/>
    <property type="match status" value="2"/>
</dbReference>
<feature type="transmembrane region" description="Helical" evidence="9">
    <location>
        <begin position="204"/>
        <end position="225"/>
    </location>
</feature>
<dbReference type="SUPFAM" id="SSF90123">
    <property type="entry name" value="ABC transporter transmembrane region"/>
    <property type="match status" value="2"/>
</dbReference>
<dbReference type="SMART" id="SM00382">
    <property type="entry name" value="AAA"/>
    <property type="match status" value="2"/>
</dbReference>
<feature type="compositionally biased region" description="Polar residues" evidence="8">
    <location>
        <begin position="643"/>
        <end position="653"/>
    </location>
</feature>
<dbReference type="EMBL" id="OZ034825">
    <property type="protein sequence ID" value="CAL1679754.1"/>
    <property type="molecule type" value="Genomic_DNA"/>
</dbReference>
<feature type="transmembrane region" description="Helical" evidence="9">
    <location>
        <begin position="92"/>
        <end position="120"/>
    </location>
</feature>
<evidence type="ECO:0008006" key="14">
    <source>
        <dbReference type="Google" id="ProtNLM"/>
    </source>
</evidence>
<feature type="domain" description="ABC transporter" evidence="10">
    <location>
        <begin position="406"/>
        <end position="629"/>
    </location>
</feature>
<evidence type="ECO:0000256" key="9">
    <source>
        <dbReference type="SAM" id="Phobius"/>
    </source>
</evidence>
<evidence type="ECO:0000256" key="8">
    <source>
        <dbReference type="SAM" id="MobiDB-lite"/>
    </source>
</evidence>
<evidence type="ECO:0000256" key="7">
    <source>
        <dbReference type="ARBA" id="ARBA00023136"/>
    </source>
</evidence>
<evidence type="ECO:0000256" key="3">
    <source>
        <dbReference type="ARBA" id="ARBA00022692"/>
    </source>
</evidence>
<feature type="transmembrane region" description="Helical" evidence="9">
    <location>
        <begin position="888"/>
        <end position="917"/>
    </location>
</feature>
<evidence type="ECO:0000313" key="12">
    <source>
        <dbReference type="EMBL" id="CAL1679754.1"/>
    </source>
</evidence>
<dbReference type="InterPro" id="IPR036640">
    <property type="entry name" value="ABC1_TM_sf"/>
</dbReference>
<evidence type="ECO:0000259" key="11">
    <source>
        <dbReference type="PROSITE" id="PS50929"/>
    </source>
</evidence>
<dbReference type="CDD" id="cd03250">
    <property type="entry name" value="ABCC_MRP_domain1"/>
    <property type="match status" value="1"/>
</dbReference>
<feature type="transmembrane region" description="Helical" evidence="9">
    <location>
        <begin position="807"/>
        <end position="827"/>
    </location>
</feature>
<keyword evidence="6 9" id="KW-1133">Transmembrane helix</keyword>
<feature type="domain" description="ABC transmembrane type-1" evidence="11">
    <location>
        <begin position="807"/>
        <end position="1052"/>
    </location>
</feature>
<feature type="transmembrane region" description="Helical" evidence="9">
    <location>
        <begin position="316"/>
        <end position="339"/>
    </location>
</feature>
<dbReference type="FunFam" id="3.40.50.300:FF:000482">
    <property type="entry name" value="Multidrug resistance-associated protein member 4"/>
    <property type="match status" value="1"/>
</dbReference>
<feature type="domain" description="ABC transmembrane type-1" evidence="11">
    <location>
        <begin position="100"/>
        <end position="374"/>
    </location>
</feature>
<evidence type="ECO:0000256" key="2">
    <source>
        <dbReference type="ARBA" id="ARBA00022448"/>
    </source>
</evidence>
<evidence type="ECO:0000256" key="6">
    <source>
        <dbReference type="ARBA" id="ARBA00022989"/>
    </source>
</evidence>
<dbReference type="CDD" id="cd03244">
    <property type="entry name" value="ABCC_MRP_domain2"/>
    <property type="match status" value="1"/>
</dbReference>
<proteinExistence type="predicted"/>
<accession>A0AAV2NK28</accession>
<reference evidence="12" key="1">
    <citation type="submission" date="2024-04" db="EMBL/GenBank/DDBJ databases">
        <authorList>
            <consortium name="Molecular Ecology Group"/>
        </authorList>
    </citation>
    <scope>NUCLEOTIDE SEQUENCE</scope>
</reference>
<dbReference type="FunFam" id="3.40.50.300:FF:000163">
    <property type="entry name" value="Multidrug resistance-associated protein member 4"/>
    <property type="match status" value="1"/>
</dbReference>
<dbReference type="GO" id="GO:0016020">
    <property type="term" value="C:membrane"/>
    <property type="evidence" value="ECO:0007669"/>
    <property type="project" value="UniProtKB-SubCell"/>
</dbReference>
<feature type="transmembrane region" description="Helical" evidence="9">
    <location>
        <begin position="982"/>
        <end position="1010"/>
    </location>
</feature>
<sequence>MDASKKFDKPNPRASANPVSKLFFWWLVELFWYGKNHDLEMKNMYNTLPADMSELLGNRLEQYWKNEICIAKKSGRKPKFFTALRQTFMWSFFYYGGWVLFMSTVLRVMQPYILGLLIWHFDPRAISTQEEAYLYASGVIIVGIVTMLIFHHSNIGLMEIGMRVRIASSSLMYRKILCLSKSSTTTPGQIINLLSNDMSRFDQLFTVLHYIWIMPIQGAVITFLIWRNVGIASLAGIFLITIQTIPLQGYISKWTSKLRLKSAVRTDERVRLMSEIVGGIQVIKMYTWEKPFQELVNCIRKYEIDVLTLLSYLRGFTLATFVFTERTTLYFTIMAYVLFGHSISADKVFSVAQYFHTLQFTMAILYPLAVAAVAETAVSMERIESFLLLNENIPLQSLSVTKGMSILMKDVNASWTTTAIVNTLHNINIQVGTGKLYVIVGSVGAGKSSFLQTILGELKPSHGQIRINGKISYASQEPWLFAGTVRNNILFGQPYNKDKYQTVVKVCALVRDFEELPYGDKTLVGDRGTVLSGGQRARINLARAVYRDADIYLFDDPLSAVDTHVGRHLFDECISNYLQNKTRILVTHQLQYLKQCDYIIILNNGQIDNEGTFMTLQEKHANFLESLSRDEEVDEETKESLKIDTNPTSDITQNNNANNEEVEEAEPEETEELLAKGNLPKSLYWKYIRSGASIIIIVIFLFCLILGQIGSSGCDYWVGYWTRQEEMRIKAIHEGQYSAVNNLTISSFTPRSIRQIDNTSETNNVSITTDYWEDQFNDTALSQNFTSDNTTKIIDMDFYYLDTNTALWIYGGFIILSVVITTCRNLIFYQICMNASKNLHNFMFSCLLKAPMSFFDNNPSGRILNRFSKDIGAVDEILPRTMIETIQIFAVMAGILIQILIINWWIIFPTIILSILYNEIRKIYIPTAQSIKRLEGNAKSPVFSHVNSTLSGLTTIRSAGAQEMVRKQFDEHQDLHTSTYSLIVATGTMFGFALDVVTIGFIALVTYSFVALDDGNTFAGNVGLAISQILILCGMVQYGMRQTAETITQMTSVERILQFTELEKEGPFESNPTDKPSSNWPAKGEIKFDRVSLRYAESEPPVLKSLSFVIEPGMKIGIVGRTGAGKSSLIAALFHMAKFDGAIYIDNVNTKKIGLHDLRNKISIIPQEPMLFSATLRDNLDPFRKFQDADLWSALEEVELKDAMTSLDHCVEQGGGNLSAGQRQLICLARAILQDNRILVLDEATANVDPTTDALIQTTIRKKFKACTVLTIAHRLNTIMDSDKVLVMDHGQMLEFDHPYALLQNEKGHFSSMVQETGKLMAEQLKQCAKMAHEQQHKFT</sequence>
<protein>
    <recommendedName>
        <fullName evidence="14">Multidrug resistance-associated protein 4-like</fullName>
    </recommendedName>
</protein>
<dbReference type="Proteomes" id="UP001497644">
    <property type="component" value="Chromosome 2"/>
</dbReference>
<keyword evidence="13" id="KW-1185">Reference proteome</keyword>
<dbReference type="PROSITE" id="PS00211">
    <property type="entry name" value="ABC_TRANSPORTER_1"/>
    <property type="match status" value="2"/>
</dbReference>
<feature type="transmembrane region" description="Helical" evidence="9">
    <location>
        <begin position="1022"/>
        <end position="1040"/>
    </location>
</feature>
<dbReference type="PANTHER" id="PTHR24223:SF415">
    <property type="entry name" value="FI20190P1"/>
    <property type="match status" value="1"/>
</dbReference>
<evidence type="ECO:0000256" key="5">
    <source>
        <dbReference type="ARBA" id="ARBA00022840"/>
    </source>
</evidence>
<dbReference type="GO" id="GO:0140359">
    <property type="term" value="F:ABC-type transporter activity"/>
    <property type="evidence" value="ECO:0007669"/>
    <property type="project" value="InterPro"/>
</dbReference>
<organism evidence="12 13">
    <name type="scientific">Lasius platythorax</name>
    <dbReference type="NCBI Taxonomy" id="488582"/>
    <lineage>
        <taxon>Eukaryota</taxon>
        <taxon>Metazoa</taxon>
        <taxon>Ecdysozoa</taxon>
        <taxon>Arthropoda</taxon>
        <taxon>Hexapoda</taxon>
        <taxon>Insecta</taxon>
        <taxon>Pterygota</taxon>
        <taxon>Neoptera</taxon>
        <taxon>Endopterygota</taxon>
        <taxon>Hymenoptera</taxon>
        <taxon>Apocrita</taxon>
        <taxon>Aculeata</taxon>
        <taxon>Formicoidea</taxon>
        <taxon>Formicidae</taxon>
        <taxon>Formicinae</taxon>
        <taxon>Lasius</taxon>
        <taxon>Lasius</taxon>
    </lineage>
</organism>
<dbReference type="Gene3D" id="1.20.1560.10">
    <property type="entry name" value="ABC transporter type 1, transmembrane domain"/>
    <property type="match status" value="2"/>
</dbReference>
<evidence type="ECO:0000259" key="10">
    <source>
        <dbReference type="PROSITE" id="PS50893"/>
    </source>
</evidence>
<keyword evidence="2" id="KW-0813">Transport</keyword>
<dbReference type="InterPro" id="IPR050173">
    <property type="entry name" value="ABC_transporter_C-like"/>
</dbReference>
<evidence type="ECO:0000256" key="4">
    <source>
        <dbReference type="ARBA" id="ARBA00022741"/>
    </source>
</evidence>
<keyword evidence="7 9" id="KW-0472">Membrane</keyword>
<keyword evidence="5" id="KW-0067">ATP-binding</keyword>
<name>A0AAV2NK28_9HYME</name>
<feature type="region of interest" description="Disordered" evidence="8">
    <location>
        <begin position="627"/>
        <end position="668"/>
    </location>
</feature>
<feature type="transmembrane region" description="Helical" evidence="9">
    <location>
        <begin position="351"/>
        <end position="374"/>
    </location>
</feature>
<dbReference type="Pfam" id="PF00005">
    <property type="entry name" value="ABC_tran"/>
    <property type="match status" value="2"/>
</dbReference>
<feature type="transmembrane region" description="Helical" evidence="9">
    <location>
        <begin position="231"/>
        <end position="251"/>
    </location>
</feature>
<keyword evidence="3 9" id="KW-0812">Transmembrane</keyword>
<dbReference type="FunFam" id="1.20.1560.10:FF:000026">
    <property type="entry name" value="Multidrug resistance-associated protein lethal(2)03659"/>
    <property type="match status" value="1"/>
</dbReference>
<dbReference type="PROSITE" id="PS50893">
    <property type="entry name" value="ABC_TRANSPORTER_2"/>
    <property type="match status" value="2"/>
</dbReference>
<dbReference type="GO" id="GO:0005524">
    <property type="term" value="F:ATP binding"/>
    <property type="evidence" value="ECO:0007669"/>
    <property type="project" value="UniProtKB-KW"/>
</dbReference>
<dbReference type="InterPro" id="IPR017871">
    <property type="entry name" value="ABC_transporter-like_CS"/>
</dbReference>
<dbReference type="SUPFAM" id="SSF52540">
    <property type="entry name" value="P-loop containing nucleoside triphosphate hydrolases"/>
    <property type="match status" value="2"/>
</dbReference>
<dbReference type="PANTHER" id="PTHR24223">
    <property type="entry name" value="ATP-BINDING CASSETTE SUB-FAMILY C"/>
    <property type="match status" value="1"/>
</dbReference>
<dbReference type="InterPro" id="IPR027417">
    <property type="entry name" value="P-loop_NTPase"/>
</dbReference>
<comment type="subcellular location">
    <subcellularLocation>
        <location evidence="1">Membrane</location>
        <topology evidence="1">Multi-pass membrane protein</topology>
    </subcellularLocation>
</comment>
<dbReference type="GO" id="GO:0016887">
    <property type="term" value="F:ATP hydrolysis activity"/>
    <property type="evidence" value="ECO:0007669"/>
    <property type="project" value="InterPro"/>
</dbReference>
<dbReference type="InterPro" id="IPR003439">
    <property type="entry name" value="ABC_transporter-like_ATP-bd"/>
</dbReference>